<evidence type="ECO:0000256" key="1">
    <source>
        <dbReference type="ARBA" id="ARBA00001917"/>
    </source>
</evidence>
<evidence type="ECO:0000313" key="10">
    <source>
        <dbReference type="EMBL" id="MBO0334199.1"/>
    </source>
</evidence>
<proteinExistence type="inferred from homology"/>
<comment type="caution">
    <text evidence="10">The sequence shown here is derived from an EMBL/GenBank/DDBJ whole genome shotgun (WGS) entry which is preliminary data.</text>
</comment>
<comment type="cofactor">
    <cofactor evidence="1 8">
        <name>FMN</name>
        <dbReference type="ChEBI" id="CHEBI:58210"/>
    </cofactor>
</comment>
<evidence type="ECO:0000313" key="11">
    <source>
        <dbReference type="Proteomes" id="UP000664761"/>
    </source>
</evidence>
<dbReference type="CDD" id="cd02135">
    <property type="entry name" value="YdjA-like"/>
    <property type="match status" value="1"/>
</dbReference>
<dbReference type="InterPro" id="IPR029479">
    <property type="entry name" value="Nitroreductase"/>
</dbReference>
<feature type="domain" description="Nitroreductase" evidence="9">
    <location>
        <begin position="9"/>
        <end position="163"/>
    </location>
</feature>
<dbReference type="InterPro" id="IPR000415">
    <property type="entry name" value="Nitroreductase-like"/>
</dbReference>
<dbReference type="InterPro" id="IPR026021">
    <property type="entry name" value="YdjA-like"/>
</dbReference>
<evidence type="ECO:0000256" key="5">
    <source>
        <dbReference type="ARBA" id="ARBA00022857"/>
    </source>
</evidence>
<reference evidence="10 11" key="1">
    <citation type="submission" date="2021-03" db="EMBL/GenBank/DDBJ databases">
        <title>Sneathiella sp. CAU 1612 isolated from Kang Won-do.</title>
        <authorList>
            <person name="Kim W."/>
        </authorList>
    </citation>
    <scope>NUCLEOTIDE SEQUENCE [LARGE SCALE GENOMIC DNA]</scope>
    <source>
        <strain evidence="10 11">CAU 1612</strain>
    </source>
</reference>
<dbReference type="RefSeq" id="WP_207045717.1">
    <property type="nucleotide sequence ID" value="NZ_JAFLNC010000003.1"/>
</dbReference>
<dbReference type="Proteomes" id="UP000664761">
    <property type="component" value="Unassembled WGS sequence"/>
</dbReference>
<evidence type="ECO:0000256" key="8">
    <source>
        <dbReference type="PIRNR" id="PIRNR000232"/>
    </source>
</evidence>
<evidence type="ECO:0000256" key="2">
    <source>
        <dbReference type="ARBA" id="ARBA00007118"/>
    </source>
</evidence>
<keyword evidence="4 8" id="KW-0288">FMN</keyword>
<evidence type="ECO:0000259" key="9">
    <source>
        <dbReference type="Pfam" id="PF00881"/>
    </source>
</evidence>
<sequence length="185" mass="20261">MDAIEALVTRKSSAKLTTPAPGKEDLKIMMQAAVRAPDHCRLRPWRFIVVEGDAREKLGGIFEEALKARDPDATEAMLQKERGKPLRAPMVIVVIARIEEHPKVPKVEQILSAGAAAQNIMLAAHALGYAGIWRTGKTCFDPKVNAALGASETDQIVGFLYLGTAERMPILPDESVDEYVEIWDG</sequence>
<keyword evidence="6 8" id="KW-0560">Oxidoreductase</keyword>
<organism evidence="10 11">
    <name type="scientific">Sneathiella sedimenti</name>
    <dbReference type="NCBI Taxonomy" id="2816034"/>
    <lineage>
        <taxon>Bacteria</taxon>
        <taxon>Pseudomonadati</taxon>
        <taxon>Pseudomonadota</taxon>
        <taxon>Alphaproteobacteria</taxon>
        <taxon>Sneathiellales</taxon>
        <taxon>Sneathiellaceae</taxon>
        <taxon>Sneathiella</taxon>
    </lineage>
</organism>
<dbReference type="SUPFAM" id="SSF55469">
    <property type="entry name" value="FMN-dependent nitroreductase-like"/>
    <property type="match status" value="1"/>
</dbReference>
<keyword evidence="11" id="KW-1185">Reference proteome</keyword>
<dbReference type="InterPro" id="IPR052530">
    <property type="entry name" value="NAD(P)H_nitroreductase"/>
</dbReference>
<dbReference type="Gene3D" id="3.40.109.10">
    <property type="entry name" value="NADH Oxidase"/>
    <property type="match status" value="1"/>
</dbReference>
<evidence type="ECO:0000256" key="7">
    <source>
        <dbReference type="ARBA" id="ARBA00023027"/>
    </source>
</evidence>
<dbReference type="Pfam" id="PF00881">
    <property type="entry name" value="Nitroreductase"/>
    <property type="match status" value="1"/>
</dbReference>
<gene>
    <name evidence="10" type="ORF">J0X12_11260</name>
</gene>
<dbReference type="EC" id="1.-.-.-" evidence="8"/>
<dbReference type="PANTHER" id="PTHR43821:SF1">
    <property type="entry name" value="NAD(P)H NITROREDUCTASE YDJA-RELATED"/>
    <property type="match status" value="1"/>
</dbReference>
<name>A0ABS3F6P3_9PROT</name>
<keyword evidence="5 8" id="KW-0521">NADP</keyword>
<protein>
    <recommendedName>
        <fullName evidence="8">Putative NAD(P)H nitroreductase</fullName>
        <ecNumber evidence="8">1.-.-.-</ecNumber>
    </recommendedName>
</protein>
<dbReference type="PIRSF" id="PIRSF000232">
    <property type="entry name" value="YdjA"/>
    <property type="match status" value="1"/>
</dbReference>
<dbReference type="EMBL" id="JAFLNC010000003">
    <property type="protein sequence ID" value="MBO0334199.1"/>
    <property type="molecule type" value="Genomic_DNA"/>
</dbReference>
<keyword evidence="7 8" id="KW-0520">NAD</keyword>
<evidence type="ECO:0000256" key="4">
    <source>
        <dbReference type="ARBA" id="ARBA00022643"/>
    </source>
</evidence>
<accession>A0ABS3F6P3</accession>
<dbReference type="PANTHER" id="PTHR43821">
    <property type="entry name" value="NAD(P)H NITROREDUCTASE YDJA-RELATED"/>
    <property type="match status" value="1"/>
</dbReference>
<keyword evidence="3 8" id="KW-0285">Flavoprotein</keyword>
<evidence type="ECO:0000256" key="6">
    <source>
        <dbReference type="ARBA" id="ARBA00023002"/>
    </source>
</evidence>
<evidence type="ECO:0000256" key="3">
    <source>
        <dbReference type="ARBA" id="ARBA00022630"/>
    </source>
</evidence>
<comment type="similarity">
    <text evidence="2 8">Belongs to the nitroreductase family.</text>
</comment>